<organism evidence="1 2">
    <name type="scientific">Clostridium puniceum</name>
    <dbReference type="NCBI Taxonomy" id="29367"/>
    <lineage>
        <taxon>Bacteria</taxon>
        <taxon>Bacillati</taxon>
        <taxon>Bacillota</taxon>
        <taxon>Clostridia</taxon>
        <taxon>Eubacteriales</taxon>
        <taxon>Clostridiaceae</taxon>
        <taxon>Clostridium</taxon>
    </lineage>
</organism>
<dbReference type="OrthoDB" id="1907248at2"/>
<protein>
    <submittedName>
        <fullName evidence="1">Uncharacterized protein</fullName>
    </submittedName>
</protein>
<accession>A0A1S8TWK1</accession>
<evidence type="ECO:0000313" key="1">
    <source>
        <dbReference type="EMBL" id="OOM82137.1"/>
    </source>
</evidence>
<dbReference type="Proteomes" id="UP000190890">
    <property type="component" value="Unassembled WGS sequence"/>
</dbReference>
<dbReference type="AlphaFoldDB" id="A0A1S8TWK1"/>
<reference evidence="1 2" key="1">
    <citation type="submission" date="2016-05" db="EMBL/GenBank/DDBJ databases">
        <title>Microbial solvent formation.</title>
        <authorList>
            <person name="Poehlein A."/>
            <person name="Montoya Solano J.D."/>
            <person name="Flitsch S."/>
            <person name="Krabben P."/>
            <person name="Duerre P."/>
            <person name="Daniel R."/>
        </authorList>
    </citation>
    <scope>NUCLEOTIDE SEQUENCE [LARGE SCALE GENOMIC DNA]</scope>
    <source>
        <strain evidence="1 2">DSM 2619</strain>
    </source>
</reference>
<keyword evidence="2" id="KW-1185">Reference proteome</keyword>
<gene>
    <name evidence="1" type="ORF">CLPUN_04980</name>
</gene>
<dbReference type="EMBL" id="LZZM01000028">
    <property type="protein sequence ID" value="OOM82137.1"/>
    <property type="molecule type" value="Genomic_DNA"/>
</dbReference>
<comment type="caution">
    <text evidence="1">The sequence shown here is derived from an EMBL/GenBank/DDBJ whole genome shotgun (WGS) entry which is preliminary data.</text>
</comment>
<sequence>MGCNQNLWIENYVHSLCPLKITKEKVEEEIKNIVNLMNNLFKNQDTDNHVEFIEGENTIIFPGRKSDIFIMYSVDTQNNEVKIMQHKKRELSSEIKKTILINCKLDEYLVKDEPSITMDEMQFDCLRDSINYAFSKILI</sequence>
<name>A0A1S8TWK1_9CLOT</name>
<dbReference type="RefSeq" id="WP_077845796.1">
    <property type="nucleotide sequence ID" value="NZ_LZZM01000028.1"/>
</dbReference>
<evidence type="ECO:0000313" key="2">
    <source>
        <dbReference type="Proteomes" id="UP000190890"/>
    </source>
</evidence>
<proteinExistence type="predicted"/>